<sequence length="164" mass="18777">MPPIDSSPASATSPFYKTLHATTLSFIHSLFESQSSTRIDAPLIHAVHTPSYNHSWGHNYFVSTHPGLQGTHDLDSFLAHMQDMLTKLESWRTDIKNVVVDEVKRMVVVRASYWMKVKGAETVENDLVWWLWMDESGERVERSIEFVDAEAARRIEEVMMGTKL</sequence>
<accession>A0A6G1J1L7</accession>
<dbReference type="SUPFAM" id="SSF54427">
    <property type="entry name" value="NTF2-like"/>
    <property type="match status" value="1"/>
</dbReference>
<keyword evidence="2" id="KW-1185">Reference proteome</keyword>
<protein>
    <recommendedName>
        <fullName evidence="3">SnoaL-like domain-containing protein</fullName>
    </recommendedName>
</protein>
<dbReference type="OrthoDB" id="414540at2759"/>
<evidence type="ECO:0000313" key="2">
    <source>
        <dbReference type="Proteomes" id="UP000799291"/>
    </source>
</evidence>
<dbReference type="InterPro" id="IPR032710">
    <property type="entry name" value="NTF2-like_dom_sf"/>
</dbReference>
<proteinExistence type="predicted"/>
<evidence type="ECO:0008006" key="3">
    <source>
        <dbReference type="Google" id="ProtNLM"/>
    </source>
</evidence>
<name>A0A6G1J1L7_9PLEO</name>
<evidence type="ECO:0000313" key="1">
    <source>
        <dbReference type="EMBL" id="KAF2684404.1"/>
    </source>
</evidence>
<dbReference type="EMBL" id="MU005581">
    <property type="protein sequence ID" value="KAF2684404.1"/>
    <property type="molecule type" value="Genomic_DNA"/>
</dbReference>
<reference evidence="1" key="1">
    <citation type="journal article" date="2020" name="Stud. Mycol.">
        <title>101 Dothideomycetes genomes: a test case for predicting lifestyles and emergence of pathogens.</title>
        <authorList>
            <person name="Haridas S."/>
            <person name="Albert R."/>
            <person name="Binder M."/>
            <person name="Bloem J."/>
            <person name="Labutti K."/>
            <person name="Salamov A."/>
            <person name="Andreopoulos B."/>
            <person name="Baker S."/>
            <person name="Barry K."/>
            <person name="Bills G."/>
            <person name="Bluhm B."/>
            <person name="Cannon C."/>
            <person name="Castanera R."/>
            <person name="Culley D."/>
            <person name="Daum C."/>
            <person name="Ezra D."/>
            <person name="Gonzalez J."/>
            <person name="Henrissat B."/>
            <person name="Kuo A."/>
            <person name="Liang C."/>
            <person name="Lipzen A."/>
            <person name="Lutzoni F."/>
            <person name="Magnuson J."/>
            <person name="Mondo S."/>
            <person name="Nolan M."/>
            <person name="Ohm R."/>
            <person name="Pangilinan J."/>
            <person name="Park H.-J."/>
            <person name="Ramirez L."/>
            <person name="Alfaro M."/>
            <person name="Sun H."/>
            <person name="Tritt A."/>
            <person name="Yoshinaga Y."/>
            <person name="Zwiers L.-H."/>
            <person name="Turgeon B."/>
            <person name="Goodwin S."/>
            <person name="Spatafora J."/>
            <person name="Crous P."/>
            <person name="Grigoriev I."/>
        </authorList>
    </citation>
    <scope>NUCLEOTIDE SEQUENCE</scope>
    <source>
        <strain evidence="1">CBS 122367</strain>
    </source>
</reference>
<dbReference type="Proteomes" id="UP000799291">
    <property type="component" value="Unassembled WGS sequence"/>
</dbReference>
<dbReference type="Gene3D" id="3.10.450.50">
    <property type="match status" value="1"/>
</dbReference>
<organism evidence="1 2">
    <name type="scientific">Lentithecium fluviatile CBS 122367</name>
    <dbReference type="NCBI Taxonomy" id="1168545"/>
    <lineage>
        <taxon>Eukaryota</taxon>
        <taxon>Fungi</taxon>
        <taxon>Dikarya</taxon>
        <taxon>Ascomycota</taxon>
        <taxon>Pezizomycotina</taxon>
        <taxon>Dothideomycetes</taxon>
        <taxon>Pleosporomycetidae</taxon>
        <taxon>Pleosporales</taxon>
        <taxon>Massarineae</taxon>
        <taxon>Lentitheciaceae</taxon>
        <taxon>Lentithecium</taxon>
    </lineage>
</organism>
<gene>
    <name evidence="1" type="ORF">K458DRAFT_388877</name>
</gene>
<dbReference type="AlphaFoldDB" id="A0A6G1J1L7"/>